<dbReference type="Gene3D" id="1.25.40.10">
    <property type="entry name" value="Tetratricopeptide repeat domain"/>
    <property type="match status" value="1"/>
</dbReference>
<feature type="transmembrane region" description="Helical" evidence="6">
    <location>
        <begin position="256"/>
        <end position="272"/>
    </location>
</feature>
<feature type="transmembrane region" description="Helical" evidence="6">
    <location>
        <begin position="143"/>
        <end position="165"/>
    </location>
</feature>
<evidence type="ECO:0000313" key="8">
    <source>
        <dbReference type="EMBL" id="QDV73037.1"/>
    </source>
</evidence>
<dbReference type="Pfam" id="PF14559">
    <property type="entry name" value="TPR_19"/>
    <property type="match status" value="1"/>
</dbReference>
<dbReference type="GO" id="GO:0016020">
    <property type="term" value="C:membrane"/>
    <property type="evidence" value="ECO:0007669"/>
    <property type="project" value="UniProtKB-SubCell"/>
</dbReference>
<dbReference type="Pfam" id="PF04932">
    <property type="entry name" value="Wzy_C"/>
    <property type="match status" value="1"/>
</dbReference>
<feature type="transmembrane region" description="Helical" evidence="6">
    <location>
        <begin position="429"/>
        <end position="451"/>
    </location>
</feature>
<reference evidence="8 9" key="1">
    <citation type="submission" date="2019-02" db="EMBL/GenBank/DDBJ databases">
        <title>Deep-cultivation of Planctomycetes and their phenomic and genomic characterization uncovers novel biology.</title>
        <authorList>
            <person name="Wiegand S."/>
            <person name="Jogler M."/>
            <person name="Boedeker C."/>
            <person name="Pinto D."/>
            <person name="Vollmers J."/>
            <person name="Rivas-Marin E."/>
            <person name="Kohn T."/>
            <person name="Peeters S.H."/>
            <person name="Heuer A."/>
            <person name="Rast P."/>
            <person name="Oberbeckmann S."/>
            <person name="Bunk B."/>
            <person name="Jeske O."/>
            <person name="Meyerdierks A."/>
            <person name="Storesund J.E."/>
            <person name="Kallscheuer N."/>
            <person name="Luecker S."/>
            <person name="Lage O.M."/>
            <person name="Pohl T."/>
            <person name="Merkel B.J."/>
            <person name="Hornburger P."/>
            <person name="Mueller R.-W."/>
            <person name="Bruemmer F."/>
            <person name="Labrenz M."/>
            <person name="Spormann A.M."/>
            <person name="Op den Camp H."/>
            <person name="Overmann J."/>
            <person name="Amann R."/>
            <person name="Jetten M.S.M."/>
            <person name="Mascher T."/>
            <person name="Medema M.H."/>
            <person name="Devos D.P."/>
            <person name="Kaster A.-K."/>
            <person name="Ovreas L."/>
            <person name="Rohde M."/>
            <person name="Galperin M.Y."/>
            <person name="Jogler C."/>
        </authorList>
    </citation>
    <scope>NUCLEOTIDE SEQUENCE [LARGE SCALE GENOMIC DNA]</scope>
    <source>
        <strain evidence="8 9">Spa11</strain>
    </source>
</reference>
<feature type="transmembrane region" description="Helical" evidence="6">
    <location>
        <begin position="118"/>
        <end position="136"/>
    </location>
</feature>
<feature type="transmembrane region" description="Helical" evidence="6">
    <location>
        <begin position="32"/>
        <end position="49"/>
    </location>
</feature>
<gene>
    <name evidence="8" type="ORF">Spa11_12250</name>
</gene>
<dbReference type="InterPro" id="IPR011990">
    <property type="entry name" value="TPR-like_helical_dom_sf"/>
</dbReference>
<dbReference type="SUPFAM" id="SSF48452">
    <property type="entry name" value="TPR-like"/>
    <property type="match status" value="1"/>
</dbReference>
<comment type="subcellular location">
    <subcellularLocation>
        <location evidence="1">Membrane</location>
        <topology evidence="1">Multi-pass membrane protein</topology>
    </subcellularLocation>
</comment>
<keyword evidence="3 6" id="KW-1133">Transmembrane helix</keyword>
<keyword evidence="2 6" id="KW-0812">Transmembrane</keyword>
<feature type="region of interest" description="Disordered" evidence="5">
    <location>
        <begin position="801"/>
        <end position="828"/>
    </location>
</feature>
<evidence type="ECO:0000313" key="9">
    <source>
        <dbReference type="Proteomes" id="UP000316426"/>
    </source>
</evidence>
<keyword evidence="4 6" id="KW-0472">Membrane</keyword>
<keyword evidence="9" id="KW-1185">Reference proteome</keyword>
<evidence type="ECO:0000256" key="1">
    <source>
        <dbReference type="ARBA" id="ARBA00004141"/>
    </source>
</evidence>
<dbReference type="InterPro" id="IPR051533">
    <property type="entry name" value="WaaL-like"/>
</dbReference>
<feature type="transmembrane region" description="Helical" evidence="6">
    <location>
        <begin position="284"/>
        <end position="304"/>
    </location>
</feature>
<feature type="domain" description="O-antigen ligase-related" evidence="7">
    <location>
        <begin position="241"/>
        <end position="381"/>
    </location>
</feature>
<accession>A0A518K5I8</accession>
<feature type="transmembrane region" description="Helical" evidence="6">
    <location>
        <begin position="405"/>
        <end position="423"/>
    </location>
</feature>
<evidence type="ECO:0000256" key="5">
    <source>
        <dbReference type="SAM" id="MobiDB-lite"/>
    </source>
</evidence>
<feature type="transmembrane region" description="Helical" evidence="6">
    <location>
        <begin position="192"/>
        <end position="209"/>
    </location>
</feature>
<evidence type="ECO:0000256" key="6">
    <source>
        <dbReference type="SAM" id="Phobius"/>
    </source>
</evidence>
<dbReference type="GO" id="GO:0016874">
    <property type="term" value="F:ligase activity"/>
    <property type="evidence" value="ECO:0007669"/>
    <property type="project" value="UniProtKB-KW"/>
</dbReference>
<dbReference type="PANTHER" id="PTHR37422:SF23">
    <property type="entry name" value="TEICHURONIC ACID BIOSYNTHESIS PROTEIN TUAE"/>
    <property type="match status" value="1"/>
</dbReference>
<evidence type="ECO:0000256" key="4">
    <source>
        <dbReference type="ARBA" id="ARBA00023136"/>
    </source>
</evidence>
<feature type="transmembrane region" description="Helical" evidence="6">
    <location>
        <begin position="373"/>
        <end position="393"/>
    </location>
</feature>
<feature type="transmembrane region" description="Helical" evidence="6">
    <location>
        <begin position="56"/>
        <end position="77"/>
    </location>
</feature>
<evidence type="ECO:0000256" key="3">
    <source>
        <dbReference type="ARBA" id="ARBA00022989"/>
    </source>
</evidence>
<proteinExistence type="predicted"/>
<dbReference type="EMBL" id="CP036349">
    <property type="protein sequence ID" value="QDV73037.1"/>
    <property type="molecule type" value="Genomic_DNA"/>
</dbReference>
<dbReference type="KEGG" id="bmei:Spa11_12250"/>
<organism evidence="8 9">
    <name type="scientific">Botrimarina mediterranea</name>
    <dbReference type="NCBI Taxonomy" id="2528022"/>
    <lineage>
        <taxon>Bacteria</taxon>
        <taxon>Pseudomonadati</taxon>
        <taxon>Planctomycetota</taxon>
        <taxon>Planctomycetia</taxon>
        <taxon>Pirellulales</taxon>
        <taxon>Lacipirellulaceae</taxon>
        <taxon>Botrimarina</taxon>
    </lineage>
</organism>
<sequence>MRRWSLAVVTTIVSVVGLSTFAYGGVEAWVQPLLIAAAGFLAVVSARAGGYPRPGWISVSLALLVAIAAVQLVPLPLGVLNLLSPARAQVLSELGDGSLDGAPAWAPLSYYSPSTRQALASLLVASAVFASVATTVRSAESITWLLTGLFAVGVAQSLLAILQMATEAPGVYWDASLGVGPWTGSFVNHSNFSQLVNATFGAGLGLLLMRSSAERRLAGRLSHGFSLPSYLQKHGSVLVGLAVQAVAIALSLSRGGVIGVAAAAAVVALTLGRHRRLGPTAWGLLAVPAISIAGLLAVGADALFDRIDTLDERSSYADRIELSKATLRVGLYHPVAGTGLGTHRYVFPAYDTTNSSALAEQADNDYAQLFEEMGAPGAALAAILVVVLLFALERITRTSRSSVRYALYGVLYAIVACGAQSLTDFGLRLPAVYCTIPALAGLVPAVSGIAAGKTPTFIARPNLSTLGVVATALGAAGWLSYQAWLDYRGERWFSVAQATERLIHRDDWEPTQNDYINLLAASETAYAIRPHDVEYAYWLNAYRWEAFTVGVDATQVVQSPVGAKVAERLVAEIASARRLCPTFGPLYTLEGQVLLTMQDPRAFARIEEGRELSPGDPEASYIAGYAACLQDPPDHLRAEQLLSRAVALRPPLFVDTVRVWVNTFGDEEFPIRLADDNPERLRQVAQVLREVGGHNETVEEVLQSAAVVSRERVAAGKASPSQIAATAECSAAEGALEEAAQLYRQALARSHANVNWRLALTDVLTKLQRYDEAFREARLCLRIKPGWQPAIQRMEQLSLLAPPDEPLQPTPAMPVRSEGADAVPPPAG</sequence>
<keyword evidence="8" id="KW-0436">Ligase</keyword>
<dbReference type="Proteomes" id="UP000316426">
    <property type="component" value="Chromosome"/>
</dbReference>
<protein>
    <submittedName>
        <fullName evidence="8">O-Antigen ligase</fullName>
    </submittedName>
</protein>
<dbReference type="InterPro" id="IPR007016">
    <property type="entry name" value="O-antigen_ligase-rel_domated"/>
</dbReference>
<dbReference type="PANTHER" id="PTHR37422">
    <property type="entry name" value="TEICHURONIC ACID BIOSYNTHESIS PROTEIN TUAE"/>
    <property type="match status" value="1"/>
</dbReference>
<feature type="compositionally biased region" description="Pro residues" evidence="5">
    <location>
        <begin position="803"/>
        <end position="812"/>
    </location>
</feature>
<evidence type="ECO:0000259" key="7">
    <source>
        <dbReference type="Pfam" id="PF04932"/>
    </source>
</evidence>
<dbReference type="AlphaFoldDB" id="A0A518K5I8"/>
<evidence type="ECO:0000256" key="2">
    <source>
        <dbReference type="ARBA" id="ARBA00022692"/>
    </source>
</evidence>
<feature type="transmembrane region" description="Helical" evidence="6">
    <location>
        <begin position="463"/>
        <end position="481"/>
    </location>
</feature>
<name>A0A518K5I8_9BACT</name>